<gene>
    <name evidence="1" type="ORF">SAMN05444396_10789</name>
</gene>
<dbReference type="Proteomes" id="UP000184036">
    <property type="component" value="Unassembled WGS sequence"/>
</dbReference>
<dbReference type="EMBL" id="FQWE01000007">
    <property type="protein sequence ID" value="SHG28230.1"/>
    <property type="molecule type" value="Genomic_DNA"/>
</dbReference>
<sequence length="60" mass="7057">MFRFFFGSDAIFSTIISREEFISCVMRCACGSYFKLRILIIYFSKVVGSVSFNKEFYKLI</sequence>
<proteinExistence type="predicted"/>
<keyword evidence="2" id="KW-1185">Reference proteome</keyword>
<evidence type="ECO:0000313" key="2">
    <source>
        <dbReference type="Proteomes" id="UP000184036"/>
    </source>
</evidence>
<organism evidence="1 2">
    <name type="scientific">Flavobacterium segetis</name>
    <dbReference type="NCBI Taxonomy" id="271157"/>
    <lineage>
        <taxon>Bacteria</taxon>
        <taxon>Pseudomonadati</taxon>
        <taxon>Bacteroidota</taxon>
        <taxon>Flavobacteriia</taxon>
        <taxon>Flavobacteriales</taxon>
        <taxon>Flavobacteriaceae</taxon>
        <taxon>Flavobacterium</taxon>
    </lineage>
</organism>
<dbReference type="STRING" id="271157.SAMN05444396_10789"/>
<evidence type="ECO:0000313" key="1">
    <source>
        <dbReference type="EMBL" id="SHG28230.1"/>
    </source>
</evidence>
<accession>A0A1M5IJY3</accession>
<reference evidence="2" key="1">
    <citation type="submission" date="2016-11" db="EMBL/GenBank/DDBJ databases">
        <authorList>
            <person name="Varghese N."/>
            <person name="Submissions S."/>
        </authorList>
    </citation>
    <scope>NUCLEOTIDE SEQUENCE [LARGE SCALE GENOMIC DNA]</scope>
    <source>
        <strain evidence="2">DSM 19741</strain>
    </source>
</reference>
<dbReference type="AlphaFoldDB" id="A0A1M5IJY3"/>
<protein>
    <submittedName>
        <fullName evidence="1">Uncharacterized protein</fullName>
    </submittedName>
</protein>
<name>A0A1M5IJY3_9FLAO</name>